<comment type="cofactor">
    <cofactor evidence="12">
        <name>Zn(2+)</name>
        <dbReference type="ChEBI" id="CHEBI:29105"/>
    </cofactor>
    <text evidence="12">Binds 1 zinc ion per subunit.</text>
</comment>
<dbReference type="InterPro" id="IPR046457">
    <property type="entry name" value="PMI_typeI_cat"/>
</dbReference>
<feature type="domain" description="Phosphomannose isomerase type I helical insertion" evidence="14">
    <location>
        <begin position="197"/>
        <end position="267"/>
    </location>
</feature>
<dbReference type="InterPro" id="IPR016305">
    <property type="entry name" value="Mannose-6-P_Isomerase"/>
</dbReference>
<feature type="binding site" evidence="12">
    <location>
        <position position="113"/>
    </location>
    <ligand>
        <name>Zn(2+)</name>
        <dbReference type="ChEBI" id="CHEBI:29105"/>
    </ligand>
</feature>
<evidence type="ECO:0000256" key="11">
    <source>
        <dbReference type="ARBA" id="ARBA00030762"/>
    </source>
</evidence>
<dbReference type="AlphaFoldDB" id="A0A4S4KHL0"/>
<dbReference type="Pfam" id="PF20511">
    <property type="entry name" value="PMI_typeI_cat"/>
    <property type="match status" value="1"/>
</dbReference>
<reference evidence="15 16" key="1">
    <citation type="submission" date="2019-02" db="EMBL/GenBank/DDBJ databases">
        <title>Genome sequencing of the rare red list fungi Phlebia centrifuga.</title>
        <authorList>
            <person name="Buettner E."/>
            <person name="Kellner H."/>
        </authorList>
    </citation>
    <scope>NUCLEOTIDE SEQUENCE [LARGE SCALE GENOMIC DNA]</scope>
    <source>
        <strain evidence="15 16">DSM 108282</strain>
    </source>
</reference>
<dbReference type="GO" id="GO:0005975">
    <property type="term" value="P:carbohydrate metabolic process"/>
    <property type="evidence" value="ECO:0007669"/>
    <property type="project" value="InterPro"/>
</dbReference>
<dbReference type="PANTHER" id="PTHR10309">
    <property type="entry name" value="MANNOSE-6-PHOSPHATE ISOMERASE"/>
    <property type="match status" value="1"/>
</dbReference>
<feature type="binding site" evidence="12">
    <location>
        <position position="111"/>
    </location>
    <ligand>
        <name>Zn(2+)</name>
        <dbReference type="ChEBI" id="CHEBI:29105"/>
    </ligand>
</feature>
<dbReference type="InterPro" id="IPR014710">
    <property type="entry name" value="RmlC-like_jellyroll"/>
</dbReference>
<feature type="binding site" evidence="12">
    <location>
        <position position="138"/>
    </location>
    <ligand>
        <name>Zn(2+)</name>
        <dbReference type="ChEBI" id="CHEBI:29105"/>
    </ligand>
</feature>
<dbReference type="Pfam" id="PF20512">
    <property type="entry name" value="PMI_typeI_hel"/>
    <property type="match status" value="1"/>
</dbReference>
<keyword evidence="8 12" id="KW-0862">Zinc</keyword>
<dbReference type="CDD" id="cd07011">
    <property type="entry name" value="cupin_PMI_type_I_N"/>
    <property type="match status" value="1"/>
</dbReference>
<evidence type="ECO:0000256" key="4">
    <source>
        <dbReference type="ARBA" id="ARBA00010772"/>
    </source>
</evidence>
<dbReference type="EC" id="5.3.1.8" evidence="5"/>
<protein>
    <recommendedName>
        <fullName evidence="6">Mannose-6-phosphate isomerase</fullName>
        <ecNumber evidence="5">5.3.1.8</ecNumber>
    </recommendedName>
    <alternativeName>
        <fullName evidence="10">Phosphohexomutase</fullName>
    </alternativeName>
    <alternativeName>
        <fullName evidence="11">Phosphomannose isomerase</fullName>
    </alternativeName>
</protein>
<dbReference type="GO" id="GO:0008270">
    <property type="term" value="F:zinc ion binding"/>
    <property type="evidence" value="ECO:0007669"/>
    <property type="project" value="InterPro"/>
</dbReference>
<feature type="domain" description="Phosphomannose isomerase type I catalytic" evidence="13">
    <location>
        <begin position="5"/>
        <end position="144"/>
    </location>
</feature>
<evidence type="ECO:0000256" key="7">
    <source>
        <dbReference type="ARBA" id="ARBA00022723"/>
    </source>
</evidence>
<dbReference type="Gene3D" id="2.60.120.10">
    <property type="entry name" value="Jelly Rolls"/>
    <property type="match status" value="2"/>
</dbReference>
<comment type="function">
    <text evidence="2">Involved in the synthesis of the GDP-mannose and dolichol-phosphate-mannose required for a number of critical mannosyl transfer reactions.</text>
</comment>
<dbReference type="GO" id="GO:0009298">
    <property type="term" value="P:GDP-mannose biosynthetic process"/>
    <property type="evidence" value="ECO:0007669"/>
    <property type="project" value="UniProtKB-UniPathway"/>
</dbReference>
<organism evidence="15 16">
    <name type="scientific">Hermanssonia centrifuga</name>
    <dbReference type="NCBI Taxonomy" id="98765"/>
    <lineage>
        <taxon>Eukaryota</taxon>
        <taxon>Fungi</taxon>
        <taxon>Dikarya</taxon>
        <taxon>Basidiomycota</taxon>
        <taxon>Agaricomycotina</taxon>
        <taxon>Agaricomycetes</taxon>
        <taxon>Polyporales</taxon>
        <taxon>Meruliaceae</taxon>
        <taxon>Hermanssonia</taxon>
    </lineage>
</organism>
<feature type="binding site" evidence="12">
    <location>
        <position position="288"/>
    </location>
    <ligand>
        <name>Zn(2+)</name>
        <dbReference type="ChEBI" id="CHEBI:29105"/>
    </ligand>
</feature>
<evidence type="ECO:0000256" key="8">
    <source>
        <dbReference type="ARBA" id="ARBA00022833"/>
    </source>
</evidence>
<sequence>MPQNLIRLKGAVQEYDWGKEGSQSMVARLAPNAIGGEFKLEESKSYAEVWMGTHQNGPAHLFSDPSTPLLSVISSQPKHYLGEALLRKWPGTTHIPYLFKILSCQKALPLQVHPDKELAKHLSEKDPEAFVDPNHKPEIAVSIGEPIDNGAWGEGIAFTGFVGFQPIGRIREYIKSIPELRGALGNDPVAELFVSCKPDEEKERLKQIYSLILRRPQNEVARHVRSLVDRIGEGDWPSDPTSKELGRLVIKVNEQYPGDVGVFSTVFFMNFIKLQRGESVYIGADEIHAYLEGDIIECMAISDNVLNVAFVPPEERQVDDFLRALTFTARDKDHWLLRHESYSKSKEGKTQVYAPPCEEFIVLGTSLGKDGMETLDAVGGPTIGIVTQGRIRVIVGKEREELDTGGIIFVAPGNEIQVEHLEWGTEGEIWWASTVV</sequence>
<accession>A0A4S4KHL0</accession>
<dbReference type="InterPro" id="IPR001250">
    <property type="entry name" value="Man6P_Isoase-1"/>
</dbReference>
<dbReference type="InterPro" id="IPR046458">
    <property type="entry name" value="PMI_typeI_hel"/>
</dbReference>
<dbReference type="Proteomes" id="UP000309038">
    <property type="component" value="Unassembled WGS sequence"/>
</dbReference>
<keyword evidence="16" id="KW-1185">Reference proteome</keyword>
<dbReference type="GO" id="GO:0004476">
    <property type="term" value="F:mannose-6-phosphate isomerase activity"/>
    <property type="evidence" value="ECO:0007669"/>
    <property type="project" value="UniProtKB-EC"/>
</dbReference>
<dbReference type="PRINTS" id="PR00714">
    <property type="entry name" value="MAN6PISMRASE"/>
</dbReference>
<evidence type="ECO:0000256" key="5">
    <source>
        <dbReference type="ARBA" id="ARBA00011956"/>
    </source>
</evidence>
<dbReference type="InterPro" id="IPR011051">
    <property type="entry name" value="RmlC_Cupin_sf"/>
</dbReference>
<dbReference type="PIRSF" id="PIRSF001480">
    <property type="entry name" value="Mannose-6-phosphate_isomerase"/>
    <property type="match status" value="1"/>
</dbReference>
<evidence type="ECO:0000313" key="16">
    <source>
        <dbReference type="Proteomes" id="UP000309038"/>
    </source>
</evidence>
<evidence type="ECO:0000256" key="6">
    <source>
        <dbReference type="ARBA" id="ARBA00018236"/>
    </source>
</evidence>
<evidence type="ECO:0000256" key="3">
    <source>
        <dbReference type="ARBA" id="ARBA00004666"/>
    </source>
</evidence>
<comment type="pathway">
    <text evidence="3">Nucleotide-sugar biosynthesis; GDP-alpha-D-mannose biosynthesis; alpha-D-mannose 1-phosphate from D-fructose 6-phosphate: step 1/2.</text>
</comment>
<evidence type="ECO:0000256" key="10">
    <source>
        <dbReference type="ARBA" id="ARBA00029741"/>
    </source>
</evidence>
<comment type="caution">
    <text evidence="15">The sequence shown here is derived from an EMBL/GenBank/DDBJ whole genome shotgun (WGS) entry which is preliminary data.</text>
</comment>
<proteinExistence type="inferred from homology"/>
<dbReference type="PANTHER" id="PTHR10309:SF0">
    <property type="entry name" value="MANNOSE-6-PHOSPHATE ISOMERASE"/>
    <property type="match status" value="1"/>
</dbReference>
<comment type="catalytic activity">
    <reaction evidence="1">
        <text>D-mannose 6-phosphate = D-fructose 6-phosphate</text>
        <dbReference type="Rhea" id="RHEA:12356"/>
        <dbReference type="ChEBI" id="CHEBI:58735"/>
        <dbReference type="ChEBI" id="CHEBI:61527"/>
        <dbReference type="EC" id="5.3.1.8"/>
    </reaction>
</comment>
<evidence type="ECO:0000256" key="9">
    <source>
        <dbReference type="ARBA" id="ARBA00023235"/>
    </source>
</evidence>
<dbReference type="NCBIfam" id="TIGR00218">
    <property type="entry name" value="manA"/>
    <property type="match status" value="1"/>
</dbReference>
<evidence type="ECO:0000256" key="12">
    <source>
        <dbReference type="PIRSR" id="PIRSR001480-2"/>
    </source>
</evidence>
<dbReference type="EMBL" id="SGPJ01000269">
    <property type="protein sequence ID" value="THG96019.1"/>
    <property type="molecule type" value="Genomic_DNA"/>
</dbReference>
<keyword evidence="7 12" id="KW-0479">Metal-binding</keyword>
<dbReference type="GO" id="GO:0005829">
    <property type="term" value="C:cytosol"/>
    <property type="evidence" value="ECO:0007669"/>
    <property type="project" value="TreeGrafter"/>
</dbReference>
<evidence type="ECO:0000259" key="13">
    <source>
        <dbReference type="Pfam" id="PF20511"/>
    </source>
</evidence>
<evidence type="ECO:0000256" key="1">
    <source>
        <dbReference type="ARBA" id="ARBA00000757"/>
    </source>
</evidence>
<dbReference type="SUPFAM" id="SSF51182">
    <property type="entry name" value="RmlC-like cupins"/>
    <property type="match status" value="1"/>
</dbReference>
<comment type="similarity">
    <text evidence="4">Belongs to the mannose-6-phosphate isomerase type 1 family.</text>
</comment>
<evidence type="ECO:0000313" key="15">
    <source>
        <dbReference type="EMBL" id="THG96019.1"/>
    </source>
</evidence>
<dbReference type="UniPathway" id="UPA00126">
    <property type="reaction ID" value="UER00423"/>
</dbReference>
<evidence type="ECO:0000259" key="14">
    <source>
        <dbReference type="Pfam" id="PF20512"/>
    </source>
</evidence>
<evidence type="ECO:0000256" key="2">
    <source>
        <dbReference type="ARBA" id="ARBA00002564"/>
    </source>
</evidence>
<name>A0A4S4KHL0_9APHY</name>
<dbReference type="Gene3D" id="1.10.441.10">
    <property type="entry name" value="Phosphomannose Isomerase, domain 2"/>
    <property type="match status" value="1"/>
</dbReference>
<keyword evidence="9" id="KW-0413">Isomerase</keyword>
<gene>
    <name evidence="15" type="ORF">EW026_g5734</name>
</gene>